<sequence length="251" mass="28512">MLTNTDLNHRFAAQLIAIPHQSLNRAFVGPSDHFEQSIFVKVFASQAKWRAETSMTAQLTDWLLDADEQTLLLVRQDLPFSAIGEMTSELAFAMGRVFDGIKTPVQPSNRQDFSAGAEIGTWFADRQAEITAQLAAMPLVVRHGDVGRRNYVFLHGQLTLIDYERAQLGWVQQDWIKLFYQDFHSDADLIQAFTDGYGKISMMPQLSWYYCVYGTALGILAYVHKVPDPEFLAVGQRMLHDVNDYIQQSED</sequence>
<protein>
    <recommendedName>
        <fullName evidence="1">Aminoglycoside phosphotransferase domain-containing protein</fullName>
    </recommendedName>
</protein>
<dbReference type="AlphaFoldDB" id="A0A0R2BA83"/>
<reference evidence="2 3" key="1">
    <citation type="journal article" date="2015" name="Genome Announc.">
        <title>Expanding the biotechnology potential of lactobacilli through comparative genomics of 213 strains and associated genera.</title>
        <authorList>
            <person name="Sun Z."/>
            <person name="Harris H.M."/>
            <person name="McCann A."/>
            <person name="Guo C."/>
            <person name="Argimon S."/>
            <person name="Zhang W."/>
            <person name="Yang X."/>
            <person name="Jeffery I.B."/>
            <person name="Cooney J.C."/>
            <person name="Kagawa T.F."/>
            <person name="Liu W."/>
            <person name="Song Y."/>
            <person name="Salvetti E."/>
            <person name="Wrobel A."/>
            <person name="Rasinkangas P."/>
            <person name="Parkhill J."/>
            <person name="Rea M.C."/>
            <person name="O'Sullivan O."/>
            <person name="Ritari J."/>
            <person name="Douillard F.P."/>
            <person name="Paul Ross R."/>
            <person name="Yang R."/>
            <person name="Briner A.E."/>
            <person name="Felis G.E."/>
            <person name="de Vos W.M."/>
            <person name="Barrangou R."/>
            <person name="Klaenhammer T.R."/>
            <person name="Caufield P.W."/>
            <person name="Cui Y."/>
            <person name="Zhang H."/>
            <person name="O'Toole P.W."/>
        </authorList>
    </citation>
    <scope>NUCLEOTIDE SEQUENCE [LARGE SCALE GENOMIC DNA]</scope>
    <source>
        <strain evidence="2 3">DSM 23927</strain>
    </source>
</reference>
<evidence type="ECO:0000313" key="3">
    <source>
        <dbReference type="Proteomes" id="UP000051672"/>
    </source>
</evidence>
<dbReference type="SUPFAM" id="SSF56112">
    <property type="entry name" value="Protein kinase-like (PK-like)"/>
    <property type="match status" value="1"/>
</dbReference>
<evidence type="ECO:0000259" key="1">
    <source>
        <dbReference type="Pfam" id="PF01636"/>
    </source>
</evidence>
<gene>
    <name evidence="2" type="ORF">FC34_GL000345</name>
</gene>
<dbReference type="Proteomes" id="UP000051672">
    <property type="component" value="Unassembled WGS sequence"/>
</dbReference>
<dbReference type="PATRIC" id="fig|1423727.3.peg.348"/>
<dbReference type="STRING" id="1423727.FC34_GL000345"/>
<organism evidence="2 3">
    <name type="scientific">Lacticaseibacillus brantae DSM 23927</name>
    <dbReference type="NCBI Taxonomy" id="1423727"/>
    <lineage>
        <taxon>Bacteria</taxon>
        <taxon>Bacillati</taxon>
        <taxon>Bacillota</taxon>
        <taxon>Bacilli</taxon>
        <taxon>Lactobacillales</taxon>
        <taxon>Lactobacillaceae</taxon>
        <taxon>Lacticaseibacillus</taxon>
    </lineage>
</organism>
<comment type="caution">
    <text evidence="2">The sequence shown here is derived from an EMBL/GenBank/DDBJ whole genome shotgun (WGS) entry which is preliminary data.</text>
</comment>
<dbReference type="Pfam" id="PF01636">
    <property type="entry name" value="APH"/>
    <property type="match status" value="1"/>
</dbReference>
<dbReference type="EMBL" id="AYZQ01000001">
    <property type="protein sequence ID" value="KRM72636.1"/>
    <property type="molecule type" value="Genomic_DNA"/>
</dbReference>
<proteinExistence type="predicted"/>
<feature type="domain" description="Aminoglycoside phosphotransferase" evidence="1">
    <location>
        <begin position="125"/>
        <end position="208"/>
    </location>
</feature>
<evidence type="ECO:0000313" key="2">
    <source>
        <dbReference type="EMBL" id="KRM72636.1"/>
    </source>
</evidence>
<name>A0A0R2BA83_9LACO</name>
<dbReference type="RefSeq" id="WP_057893660.1">
    <property type="nucleotide sequence ID" value="NZ_AYZQ01000001.1"/>
</dbReference>
<dbReference type="InterPro" id="IPR002575">
    <property type="entry name" value="Aminoglycoside_PTrfase"/>
</dbReference>
<dbReference type="OrthoDB" id="2288966at2"/>
<dbReference type="InterPro" id="IPR011009">
    <property type="entry name" value="Kinase-like_dom_sf"/>
</dbReference>
<accession>A0A0R2BA83</accession>
<keyword evidence="3" id="KW-1185">Reference proteome</keyword>